<accession>A0A5B7DPS3</accession>
<comment type="caution">
    <text evidence="1">The sequence shown here is derived from an EMBL/GenBank/DDBJ whole genome shotgun (WGS) entry which is preliminary data.</text>
</comment>
<organism evidence="1 2">
    <name type="scientific">Portunus trituberculatus</name>
    <name type="common">Swimming crab</name>
    <name type="synonym">Neptunus trituberculatus</name>
    <dbReference type="NCBI Taxonomy" id="210409"/>
    <lineage>
        <taxon>Eukaryota</taxon>
        <taxon>Metazoa</taxon>
        <taxon>Ecdysozoa</taxon>
        <taxon>Arthropoda</taxon>
        <taxon>Crustacea</taxon>
        <taxon>Multicrustacea</taxon>
        <taxon>Malacostraca</taxon>
        <taxon>Eumalacostraca</taxon>
        <taxon>Eucarida</taxon>
        <taxon>Decapoda</taxon>
        <taxon>Pleocyemata</taxon>
        <taxon>Brachyura</taxon>
        <taxon>Eubrachyura</taxon>
        <taxon>Portunoidea</taxon>
        <taxon>Portunidae</taxon>
        <taxon>Portuninae</taxon>
        <taxon>Portunus</taxon>
    </lineage>
</organism>
<dbReference type="EMBL" id="VSRR010001234">
    <property type="protein sequence ID" value="MPC23641.1"/>
    <property type="molecule type" value="Genomic_DNA"/>
</dbReference>
<proteinExistence type="predicted"/>
<evidence type="ECO:0000313" key="1">
    <source>
        <dbReference type="EMBL" id="MPC23641.1"/>
    </source>
</evidence>
<reference evidence="1 2" key="1">
    <citation type="submission" date="2019-05" db="EMBL/GenBank/DDBJ databases">
        <title>Another draft genome of Portunus trituberculatus and its Hox gene families provides insights of decapod evolution.</title>
        <authorList>
            <person name="Jeong J.-H."/>
            <person name="Song I."/>
            <person name="Kim S."/>
            <person name="Choi T."/>
            <person name="Kim D."/>
            <person name="Ryu S."/>
            <person name="Kim W."/>
        </authorList>
    </citation>
    <scope>NUCLEOTIDE SEQUENCE [LARGE SCALE GENOMIC DNA]</scope>
    <source>
        <tissue evidence="1">Muscle</tissue>
    </source>
</reference>
<keyword evidence="2" id="KW-1185">Reference proteome</keyword>
<dbReference type="AlphaFoldDB" id="A0A5B7DPS3"/>
<sequence>MGSAWKVDRRWIEVGEGGQEDTSRNHGNSNMPQLLRYFRCLYPHGSISLCYASRSLVLVAWDARARRHPRGPQGEALIPRVFML</sequence>
<protein>
    <submittedName>
        <fullName evidence="1">Uncharacterized protein</fullName>
    </submittedName>
</protein>
<evidence type="ECO:0000313" key="2">
    <source>
        <dbReference type="Proteomes" id="UP000324222"/>
    </source>
</evidence>
<dbReference type="Proteomes" id="UP000324222">
    <property type="component" value="Unassembled WGS sequence"/>
</dbReference>
<gene>
    <name evidence="1" type="ORF">E2C01_016700</name>
</gene>
<name>A0A5B7DPS3_PORTR</name>